<reference evidence="2" key="3">
    <citation type="submission" date="2025-09" db="UniProtKB">
        <authorList>
            <consortium name="Ensembl"/>
        </authorList>
    </citation>
    <scope>IDENTIFICATION</scope>
</reference>
<name>A0A674GBA1_TAEGU</name>
<protein>
    <submittedName>
        <fullName evidence="2">Chromosome 3 open reading frame 33</fullName>
    </submittedName>
</protein>
<reference evidence="2 3" key="1">
    <citation type="journal article" date="2010" name="Nature">
        <title>The genome of a songbird.</title>
        <authorList>
            <person name="Warren W.C."/>
            <person name="Clayton D.F."/>
            <person name="Ellegren H."/>
            <person name="Arnold A.P."/>
            <person name="Hillier L.W."/>
            <person name="Kunstner A."/>
            <person name="Searle S."/>
            <person name="White S."/>
            <person name="Vilella A.J."/>
            <person name="Fairley S."/>
            <person name="Heger A."/>
            <person name="Kong L."/>
            <person name="Ponting C.P."/>
            <person name="Jarvis E.D."/>
            <person name="Mello C.V."/>
            <person name="Minx P."/>
            <person name="Lovell P."/>
            <person name="Velho T.A."/>
            <person name="Ferris M."/>
            <person name="Balakrishnan C.N."/>
            <person name="Sinha S."/>
            <person name="Blatti C."/>
            <person name="London S.E."/>
            <person name="Li Y."/>
            <person name="Lin Y.C."/>
            <person name="George J."/>
            <person name="Sweedler J."/>
            <person name="Southey B."/>
            <person name="Gunaratne P."/>
            <person name="Watson M."/>
            <person name="Nam K."/>
            <person name="Backstrom N."/>
            <person name="Smeds L."/>
            <person name="Nabholz B."/>
            <person name="Itoh Y."/>
            <person name="Whitney O."/>
            <person name="Pfenning A.R."/>
            <person name="Howard J."/>
            <person name="Volker M."/>
            <person name="Skinner B.M."/>
            <person name="Griffin D.K."/>
            <person name="Ye L."/>
            <person name="McLaren W.M."/>
            <person name="Flicek P."/>
            <person name="Quesada V."/>
            <person name="Velasco G."/>
            <person name="Lopez-Otin C."/>
            <person name="Puente X.S."/>
            <person name="Olender T."/>
            <person name="Lancet D."/>
            <person name="Smit A.F."/>
            <person name="Hubley R."/>
            <person name="Konkel M.K."/>
            <person name="Walker J.A."/>
            <person name="Batzer M.A."/>
            <person name="Gu W."/>
            <person name="Pollock D.D."/>
            <person name="Chen L."/>
            <person name="Cheng Z."/>
            <person name="Eichler E.E."/>
            <person name="Stapley J."/>
            <person name="Slate J."/>
            <person name="Ekblom R."/>
            <person name="Birkhead T."/>
            <person name="Burke T."/>
            <person name="Burt D."/>
            <person name="Scharff C."/>
            <person name="Adam I."/>
            <person name="Richard H."/>
            <person name="Sultan M."/>
            <person name="Soldatov A."/>
            <person name="Lehrach H."/>
            <person name="Edwards S.V."/>
            <person name="Yang S.P."/>
            <person name="Li X."/>
            <person name="Graves T."/>
            <person name="Fulton L."/>
            <person name="Nelson J."/>
            <person name="Chinwalla A."/>
            <person name="Hou S."/>
            <person name="Mardis E.R."/>
            <person name="Wilson R.K."/>
        </authorList>
    </citation>
    <scope>NUCLEOTIDE SEQUENCE [LARGE SCALE GENOMIC DNA]</scope>
</reference>
<dbReference type="GeneTree" id="ENSGT00390000004493"/>
<evidence type="ECO:0000313" key="2">
    <source>
        <dbReference type="Ensembl" id="ENSTGUP00000019765.1"/>
    </source>
</evidence>
<dbReference type="Gene3D" id="2.40.50.90">
    <property type="match status" value="1"/>
</dbReference>
<dbReference type="Ensembl" id="ENSTGUT00000033640.1">
    <property type="protein sequence ID" value="ENSTGUP00000019765.1"/>
    <property type="gene ID" value="ENSTGUG00000019088.1"/>
</dbReference>
<dbReference type="GO" id="GO:0070373">
    <property type="term" value="P:negative regulation of ERK1 and ERK2 cascade"/>
    <property type="evidence" value="ECO:0007669"/>
    <property type="project" value="Ensembl"/>
</dbReference>
<dbReference type="InterPro" id="IPR042421">
    <property type="entry name" value="C3orf33-like"/>
</dbReference>
<dbReference type="InterPro" id="IPR035437">
    <property type="entry name" value="SNase_OB-fold_sf"/>
</dbReference>
<dbReference type="InParanoid" id="A0A674GBA1"/>
<dbReference type="AlphaFoldDB" id="A0A674GBA1"/>
<accession>A0A674GBA1</accession>
<dbReference type="Proteomes" id="UP000007754">
    <property type="component" value="Chromosome 9"/>
</dbReference>
<dbReference type="PANTHER" id="PTHR28434:SF1">
    <property type="entry name" value="PROTEIN C3ORF33"/>
    <property type="match status" value="1"/>
</dbReference>
<feature type="compositionally biased region" description="Gly residues" evidence="1">
    <location>
        <begin position="92"/>
        <end position="127"/>
    </location>
</feature>
<dbReference type="SUPFAM" id="SSF50199">
    <property type="entry name" value="Staphylococcal nuclease"/>
    <property type="match status" value="1"/>
</dbReference>
<sequence length="354" mass="38204">AVSRLRVPVTPGAVSRSRVPVTPGAVSRFPVTVTPGAVHPRLPRGRSGRGDAGARRRRWRRRWRRWRGRLGARRAGPGPALRVGGRAPGAAAGTGAGRVPGRAGTGAAAGTGAGRAPGPGGHRGGGSPPGPAEPRSAPQGLIAGAAVAGVLLLARSLRLTTKFTSPLDIPVEFVQKNVKLRGKLHHITEKGLEVEHIPISIPFISAIQRKWQPEGLLLIRLAGVELAAGGTAWLQRELLPKQPLWFQLLGRDSSALECLVLVQKGGFFSTCLNEELLSQGLARAARIEGLPHHSHLYWKLHKRLLQAELKAVKKNKGIWKEQSYSERVQEHINSNKFLQRLKQFVSWVRSSAGR</sequence>
<evidence type="ECO:0000256" key="1">
    <source>
        <dbReference type="SAM" id="MobiDB-lite"/>
    </source>
</evidence>
<feature type="region of interest" description="Disordered" evidence="1">
    <location>
        <begin position="70"/>
        <end position="138"/>
    </location>
</feature>
<evidence type="ECO:0000313" key="3">
    <source>
        <dbReference type="Proteomes" id="UP000007754"/>
    </source>
</evidence>
<dbReference type="GO" id="GO:0005615">
    <property type="term" value="C:extracellular space"/>
    <property type="evidence" value="ECO:0007669"/>
    <property type="project" value="Ensembl"/>
</dbReference>
<feature type="region of interest" description="Disordered" evidence="1">
    <location>
        <begin position="36"/>
        <end position="57"/>
    </location>
</feature>
<reference evidence="2" key="2">
    <citation type="submission" date="2025-08" db="UniProtKB">
        <authorList>
            <consortium name="Ensembl"/>
        </authorList>
    </citation>
    <scope>IDENTIFICATION</scope>
</reference>
<organism evidence="2 3">
    <name type="scientific">Taeniopygia guttata</name>
    <name type="common">Zebra finch</name>
    <name type="synonym">Poephila guttata</name>
    <dbReference type="NCBI Taxonomy" id="59729"/>
    <lineage>
        <taxon>Eukaryota</taxon>
        <taxon>Metazoa</taxon>
        <taxon>Chordata</taxon>
        <taxon>Craniata</taxon>
        <taxon>Vertebrata</taxon>
        <taxon>Euteleostomi</taxon>
        <taxon>Archelosauria</taxon>
        <taxon>Archosauria</taxon>
        <taxon>Dinosauria</taxon>
        <taxon>Saurischia</taxon>
        <taxon>Theropoda</taxon>
        <taxon>Coelurosauria</taxon>
        <taxon>Aves</taxon>
        <taxon>Neognathae</taxon>
        <taxon>Neoaves</taxon>
        <taxon>Telluraves</taxon>
        <taxon>Australaves</taxon>
        <taxon>Passeriformes</taxon>
        <taxon>Passeroidea</taxon>
        <taxon>Estrildidae</taxon>
        <taxon>Estrildinae</taxon>
        <taxon>Taeniopygia</taxon>
    </lineage>
</organism>
<keyword evidence="3" id="KW-1185">Reference proteome</keyword>
<dbReference type="PANTHER" id="PTHR28434">
    <property type="entry name" value="PROTEIN C3ORF33"/>
    <property type="match status" value="1"/>
</dbReference>
<proteinExistence type="predicted"/>
<feature type="compositionally biased region" description="Low complexity" evidence="1">
    <location>
        <begin position="73"/>
        <end position="91"/>
    </location>
</feature>